<evidence type="ECO:0000313" key="1">
    <source>
        <dbReference type="EMBL" id="KAH7916949.1"/>
    </source>
</evidence>
<name>A0ACB8AUL6_9AGAM</name>
<protein>
    <submittedName>
        <fullName evidence="1">Uncharacterized protein</fullName>
    </submittedName>
</protein>
<feature type="non-terminal residue" evidence="1">
    <location>
        <position position="280"/>
    </location>
</feature>
<organism evidence="1 2">
    <name type="scientific">Leucogyrophana mollusca</name>
    <dbReference type="NCBI Taxonomy" id="85980"/>
    <lineage>
        <taxon>Eukaryota</taxon>
        <taxon>Fungi</taxon>
        <taxon>Dikarya</taxon>
        <taxon>Basidiomycota</taxon>
        <taxon>Agaricomycotina</taxon>
        <taxon>Agaricomycetes</taxon>
        <taxon>Agaricomycetidae</taxon>
        <taxon>Boletales</taxon>
        <taxon>Boletales incertae sedis</taxon>
        <taxon>Leucogyrophana</taxon>
    </lineage>
</organism>
<dbReference type="EMBL" id="MU267421">
    <property type="protein sequence ID" value="KAH7916949.1"/>
    <property type="molecule type" value="Genomic_DNA"/>
</dbReference>
<sequence length="280" mass="31463">MPGDMEFTEGKIEFSLTVVGATGLSPSDDNRLTGFYVVVEVDGKQGRTAELAPSPQSTIEWNTCFSLRADKTSNIALRLYKCRKAVLPGDLRGGKVSYIALRLYDPWRVVRPSHLSEKKVSYAALRLYEPWKSVRPGNLRRGKLIWESRATAEQLLGSGRKFTNMTLPARAPYEEAHLIVKVEQAAHTEGERRVVGESSAQPWLQADMRELEPLAVRSVHDIANTMYSDFEESHHREKLDEAIDHYRVSLDLRPAGHPQRSTSLACLAFALSTRFGVTHQ</sequence>
<proteinExistence type="predicted"/>
<evidence type="ECO:0000313" key="2">
    <source>
        <dbReference type="Proteomes" id="UP000790709"/>
    </source>
</evidence>
<dbReference type="Proteomes" id="UP000790709">
    <property type="component" value="Unassembled WGS sequence"/>
</dbReference>
<reference evidence="1" key="1">
    <citation type="journal article" date="2021" name="New Phytol.">
        <title>Evolutionary innovations through gain and loss of genes in the ectomycorrhizal Boletales.</title>
        <authorList>
            <person name="Wu G."/>
            <person name="Miyauchi S."/>
            <person name="Morin E."/>
            <person name="Kuo A."/>
            <person name="Drula E."/>
            <person name="Varga T."/>
            <person name="Kohler A."/>
            <person name="Feng B."/>
            <person name="Cao Y."/>
            <person name="Lipzen A."/>
            <person name="Daum C."/>
            <person name="Hundley H."/>
            <person name="Pangilinan J."/>
            <person name="Johnson J."/>
            <person name="Barry K."/>
            <person name="LaButti K."/>
            <person name="Ng V."/>
            <person name="Ahrendt S."/>
            <person name="Min B."/>
            <person name="Choi I.G."/>
            <person name="Park H."/>
            <person name="Plett J.M."/>
            <person name="Magnuson J."/>
            <person name="Spatafora J.W."/>
            <person name="Nagy L.G."/>
            <person name="Henrissat B."/>
            <person name="Grigoriev I.V."/>
            <person name="Yang Z.L."/>
            <person name="Xu J."/>
            <person name="Martin F.M."/>
        </authorList>
    </citation>
    <scope>NUCLEOTIDE SEQUENCE</scope>
    <source>
        <strain evidence="1">KUC20120723A-06</strain>
    </source>
</reference>
<keyword evidence="2" id="KW-1185">Reference proteome</keyword>
<accession>A0ACB8AUL6</accession>
<gene>
    <name evidence="1" type="ORF">BV22DRAFT_1135853</name>
</gene>
<comment type="caution">
    <text evidence="1">The sequence shown here is derived from an EMBL/GenBank/DDBJ whole genome shotgun (WGS) entry which is preliminary data.</text>
</comment>